<reference evidence="1 2" key="1">
    <citation type="journal article" date="2016" name="BMC Genomics">
        <title>Comparative genomics reveals Cyclospora cayetanensis possesses coccidia-like metabolism and invasion components but unique surface antigens.</title>
        <authorList>
            <person name="Liu S."/>
            <person name="Wang L."/>
            <person name="Zheng H."/>
            <person name="Xu Z."/>
            <person name="Roellig D.M."/>
            <person name="Li N."/>
            <person name="Frace M.A."/>
            <person name="Tang K."/>
            <person name="Arrowood M.J."/>
            <person name="Moss D.M."/>
            <person name="Zhang L."/>
            <person name="Feng Y."/>
            <person name="Xiao L."/>
        </authorList>
    </citation>
    <scope>NUCLEOTIDE SEQUENCE [LARGE SCALE GENOMIC DNA]</scope>
    <source>
        <strain evidence="1 2">CHN_HEN01</strain>
    </source>
</reference>
<dbReference type="Proteomes" id="UP000095192">
    <property type="component" value="Unassembled WGS sequence"/>
</dbReference>
<protein>
    <submittedName>
        <fullName evidence="1">Uncharacterized protein</fullName>
    </submittedName>
</protein>
<sequence>MARVTLLELRQLPFERRGEERQGLIAGYGRQGCSQQGCAPRCRELLLRQQSSSQKLVDAYTRVHRGKLHRQLSLLRVLHV</sequence>
<dbReference type="EMBL" id="JROU02002058">
    <property type="protein sequence ID" value="OEH74359.1"/>
    <property type="molecule type" value="Genomic_DNA"/>
</dbReference>
<evidence type="ECO:0000313" key="2">
    <source>
        <dbReference type="Proteomes" id="UP000095192"/>
    </source>
</evidence>
<dbReference type="AlphaFoldDB" id="A0A1D3CT35"/>
<proteinExistence type="predicted"/>
<accession>A0A1D3CT35</accession>
<dbReference type="InParanoid" id="A0A1D3CT35"/>
<gene>
    <name evidence="1" type="ORF">cyc_00822</name>
</gene>
<comment type="caution">
    <text evidence="1">The sequence shown here is derived from an EMBL/GenBank/DDBJ whole genome shotgun (WGS) entry which is preliminary data.</text>
</comment>
<organism evidence="1 2">
    <name type="scientific">Cyclospora cayetanensis</name>
    <dbReference type="NCBI Taxonomy" id="88456"/>
    <lineage>
        <taxon>Eukaryota</taxon>
        <taxon>Sar</taxon>
        <taxon>Alveolata</taxon>
        <taxon>Apicomplexa</taxon>
        <taxon>Conoidasida</taxon>
        <taxon>Coccidia</taxon>
        <taxon>Eucoccidiorida</taxon>
        <taxon>Eimeriorina</taxon>
        <taxon>Eimeriidae</taxon>
        <taxon>Cyclospora</taxon>
    </lineage>
</organism>
<keyword evidence="2" id="KW-1185">Reference proteome</keyword>
<name>A0A1D3CT35_9EIME</name>
<evidence type="ECO:0000313" key="1">
    <source>
        <dbReference type="EMBL" id="OEH74359.1"/>
    </source>
</evidence>
<dbReference type="VEuPathDB" id="ToxoDB:cyc_00822"/>